<keyword evidence="5" id="KW-0539">Nucleus</keyword>
<keyword evidence="3" id="KW-0158">Chromosome</keyword>
<evidence type="ECO:0000256" key="5">
    <source>
        <dbReference type="ARBA" id="ARBA00023242"/>
    </source>
</evidence>
<dbReference type="GO" id="GO:0051382">
    <property type="term" value="P:kinetochore assembly"/>
    <property type="evidence" value="ECO:0007669"/>
    <property type="project" value="InterPro"/>
</dbReference>
<feature type="domain" description="Centromere protein H C-terminal" evidence="8">
    <location>
        <begin position="115"/>
        <end position="242"/>
    </location>
</feature>
<dbReference type="InterPro" id="IPR008426">
    <property type="entry name" value="CENP-H_C"/>
</dbReference>
<evidence type="ECO:0000313" key="9">
    <source>
        <dbReference type="EMBL" id="ORZ21639.1"/>
    </source>
</evidence>
<evidence type="ECO:0000256" key="4">
    <source>
        <dbReference type="ARBA" id="ARBA00022838"/>
    </source>
</evidence>
<sequence length="248" mass="29078">MEEATSLLSKKEQLILDNQMEIAWLERQIEQRKQDYESFATMKRTVEEFNDDQIEEQVQHCLERVDSLRVSMDIMTQFNLSKDRMGINLDDNHYSVAAQYPQHNDDFRNTEALQIQGFLMKRDKLVVEEMQLLDQLANIQKQVAHLHSQTITKYQENQQLWTRLGTTQQRVERQAAQEPLIQSQAQAQSVSSSQHTTEKAIEKLHDVLNRLEIAKNVLIGLILESDIDWASHRKWSRVMIQLGTEEDD</sequence>
<dbReference type="Proteomes" id="UP000193560">
    <property type="component" value="Unassembled WGS sequence"/>
</dbReference>
<comment type="subcellular location">
    <subcellularLocation>
        <location evidence="2">Chromosome</location>
        <location evidence="2">Centromere</location>
        <location evidence="2">Kinetochore</location>
    </subcellularLocation>
    <subcellularLocation>
        <location evidence="1">Nucleus</location>
    </subcellularLocation>
</comment>
<name>A0A1X2ISZ4_9FUNG</name>
<dbReference type="GO" id="GO:0000776">
    <property type="term" value="C:kinetochore"/>
    <property type="evidence" value="ECO:0007669"/>
    <property type="project" value="UniProtKB-KW"/>
</dbReference>
<evidence type="ECO:0000256" key="2">
    <source>
        <dbReference type="ARBA" id="ARBA00004629"/>
    </source>
</evidence>
<gene>
    <name evidence="9" type="ORF">BCR42DRAFT_196555</name>
</gene>
<dbReference type="GO" id="GO:0005634">
    <property type="term" value="C:nucleus"/>
    <property type="evidence" value="ECO:0007669"/>
    <property type="project" value="UniProtKB-SubCell"/>
</dbReference>
<evidence type="ECO:0000256" key="7">
    <source>
        <dbReference type="ARBA" id="ARBA00025735"/>
    </source>
</evidence>
<keyword evidence="4" id="KW-0995">Kinetochore</keyword>
<dbReference type="Pfam" id="PF05837">
    <property type="entry name" value="CENP-H"/>
    <property type="match status" value="1"/>
</dbReference>
<evidence type="ECO:0000256" key="1">
    <source>
        <dbReference type="ARBA" id="ARBA00004123"/>
    </source>
</evidence>
<reference evidence="9 10" key="1">
    <citation type="submission" date="2016-07" db="EMBL/GenBank/DDBJ databases">
        <title>Pervasive Adenine N6-methylation of Active Genes in Fungi.</title>
        <authorList>
            <consortium name="DOE Joint Genome Institute"/>
            <person name="Mondo S.J."/>
            <person name="Dannebaum R.O."/>
            <person name="Kuo R.C."/>
            <person name="Labutti K."/>
            <person name="Haridas S."/>
            <person name="Kuo A."/>
            <person name="Salamov A."/>
            <person name="Ahrendt S.R."/>
            <person name="Lipzen A."/>
            <person name="Sullivan W."/>
            <person name="Andreopoulos W.B."/>
            <person name="Clum A."/>
            <person name="Lindquist E."/>
            <person name="Daum C."/>
            <person name="Ramamoorthy G.K."/>
            <person name="Gryganskyi A."/>
            <person name="Culley D."/>
            <person name="Magnuson J.K."/>
            <person name="James T.Y."/>
            <person name="O'Malley M.A."/>
            <person name="Stajich J.E."/>
            <person name="Spatafora J.W."/>
            <person name="Visel A."/>
            <person name="Grigoriev I.V."/>
        </authorList>
    </citation>
    <scope>NUCLEOTIDE SEQUENCE [LARGE SCALE GENOMIC DNA]</scope>
    <source>
        <strain evidence="9 10">NRRL 1336</strain>
    </source>
</reference>
<evidence type="ECO:0000256" key="6">
    <source>
        <dbReference type="ARBA" id="ARBA00023328"/>
    </source>
</evidence>
<comment type="similarity">
    <text evidence="7">Belongs to the CENP-H/MCM16 family.</text>
</comment>
<keyword evidence="10" id="KW-1185">Reference proteome</keyword>
<accession>A0A1X2ISZ4</accession>
<evidence type="ECO:0000256" key="3">
    <source>
        <dbReference type="ARBA" id="ARBA00022454"/>
    </source>
</evidence>
<proteinExistence type="inferred from homology"/>
<dbReference type="EMBL" id="MCGE01000005">
    <property type="protein sequence ID" value="ORZ21639.1"/>
    <property type="molecule type" value="Genomic_DNA"/>
</dbReference>
<dbReference type="AlphaFoldDB" id="A0A1X2ISZ4"/>
<protein>
    <recommendedName>
        <fullName evidence="8">Centromere protein H C-terminal domain-containing protein</fullName>
    </recommendedName>
</protein>
<evidence type="ECO:0000259" key="8">
    <source>
        <dbReference type="Pfam" id="PF05837"/>
    </source>
</evidence>
<evidence type="ECO:0000313" key="10">
    <source>
        <dbReference type="Proteomes" id="UP000193560"/>
    </source>
</evidence>
<comment type="caution">
    <text evidence="9">The sequence shown here is derived from an EMBL/GenBank/DDBJ whole genome shotgun (WGS) entry which is preliminary data.</text>
</comment>
<keyword evidence="6" id="KW-0137">Centromere</keyword>
<organism evidence="9 10">
    <name type="scientific">Absidia repens</name>
    <dbReference type="NCBI Taxonomy" id="90262"/>
    <lineage>
        <taxon>Eukaryota</taxon>
        <taxon>Fungi</taxon>
        <taxon>Fungi incertae sedis</taxon>
        <taxon>Mucoromycota</taxon>
        <taxon>Mucoromycotina</taxon>
        <taxon>Mucoromycetes</taxon>
        <taxon>Mucorales</taxon>
        <taxon>Cunninghamellaceae</taxon>
        <taxon>Absidia</taxon>
    </lineage>
</organism>
<dbReference type="OrthoDB" id="2274804at2759"/>